<dbReference type="SUPFAM" id="SSF47769">
    <property type="entry name" value="SAM/Pointed domain"/>
    <property type="match status" value="1"/>
</dbReference>
<feature type="domain" description="SAM" evidence="1">
    <location>
        <begin position="7"/>
        <end position="49"/>
    </location>
</feature>
<dbReference type="STRING" id="1432307.W9CMA3"/>
<proteinExistence type="predicted"/>
<dbReference type="Gene3D" id="1.10.150.50">
    <property type="entry name" value="Transcription Factor, Ets-1"/>
    <property type="match status" value="1"/>
</dbReference>
<dbReference type="HOGENOM" id="CLU_171281_0_0_1"/>
<dbReference type="OrthoDB" id="1919336at2759"/>
<protein>
    <submittedName>
        <fullName evidence="2">HMG box protein</fullName>
    </submittedName>
</protein>
<dbReference type="InterPro" id="IPR013761">
    <property type="entry name" value="SAM/pointed_sf"/>
</dbReference>
<dbReference type="InterPro" id="IPR001660">
    <property type="entry name" value="SAM"/>
</dbReference>
<dbReference type="AlphaFoldDB" id="W9CMA3"/>
<accession>W9CMA3</accession>
<keyword evidence="3" id="KW-1185">Reference proteome</keyword>
<evidence type="ECO:0000313" key="2">
    <source>
        <dbReference type="EMBL" id="ESZ95655.1"/>
    </source>
</evidence>
<name>W9CMA3_SCLBF</name>
<reference evidence="2 3" key="1">
    <citation type="journal article" date="2014" name="Genome Announc.">
        <title>Draft genome sequence of Sclerotinia borealis, a psychrophilic plant pathogenic fungus.</title>
        <authorList>
            <person name="Mardanov A.V."/>
            <person name="Beletsky A.V."/>
            <person name="Kadnikov V.V."/>
            <person name="Ignatov A.N."/>
            <person name="Ravin N.V."/>
        </authorList>
    </citation>
    <scope>NUCLEOTIDE SEQUENCE [LARGE SCALE GENOMIC DNA]</scope>
    <source>
        <strain evidence="3">F-4157</strain>
    </source>
</reference>
<sequence length="113" mass="13171">MDLEPVLNRLEIQCYLQRFKDAGFDTWDALKDITETDMEELGMKLGHRRVRDHNNETWKLQREIATSRGWPPNAPLEAALVCCCGSLKKGEQKVTIMRNENLNNKEPEREADR</sequence>
<evidence type="ECO:0000259" key="1">
    <source>
        <dbReference type="Pfam" id="PF00536"/>
    </source>
</evidence>
<comment type="caution">
    <text evidence="2">The sequence shown here is derived from an EMBL/GenBank/DDBJ whole genome shotgun (WGS) entry which is preliminary data.</text>
</comment>
<gene>
    <name evidence="2" type="ORF">SBOR_3956</name>
</gene>
<organism evidence="2 3">
    <name type="scientific">Sclerotinia borealis (strain F-4128)</name>
    <dbReference type="NCBI Taxonomy" id="1432307"/>
    <lineage>
        <taxon>Eukaryota</taxon>
        <taxon>Fungi</taxon>
        <taxon>Dikarya</taxon>
        <taxon>Ascomycota</taxon>
        <taxon>Pezizomycotina</taxon>
        <taxon>Leotiomycetes</taxon>
        <taxon>Helotiales</taxon>
        <taxon>Sclerotiniaceae</taxon>
        <taxon>Sclerotinia</taxon>
    </lineage>
</organism>
<dbReference type="Proteomes" id="UP000019487">
    <property type="component" value="Unassembled WGS sequence"/>
</dbReference>
<evidence type="ECO:0000313" key="3">
    <source>
        <dbReference type="Proteomes" id="UP000019487"/>
    </source>
</evidence>
<dbReference type="EMBL" id="AYSA01000173">
    <property type="protein sequence ID" value="ESZ95655.1"/>
    <property type="molecule type" value="Genomic_DNA"/>
</dbReference>
<dbReference type="Pfam" id="PF00536">
    <property type="entry name" value="SAM_1"/>
    <property type="match status" value="1"/>
</dbReference>